<dbReference type="EMBL" id="CP029426">
    <property type="protein sequence ID" value="AWM01208.1"/>
    <property type="molecule type" value="Genomic_DNA"/>
</dbReference>
<gene>
    <name evidence="2" type="ORF">CIT40_14970</name>
</gene>
<dbReference type="GO" id="GO:0003824">
    <property type="term" value="F:catalytic activity"/>
    <property type="evidence" value="ECO:0007669"/>
    <property type="project" value="UniProtKB-ARBA"/>
</dbReference>
<accession>A0A2U8PVM5</accession>
<dbReference type="Pfam" id="PF00293">
    <property type="entry name" value="NUDIX"/>
    <property type="match status" value="1"/>
</dbReference>
<dbReference type="InterPro" id="IPR000086">
    <property type="entry name" value="NUDIX_hydrolase_dom"/>
</dbReference>
<evidence type="ECO:0000259" key="1">
    <source>
        <dbReference type="PROSITE" id="PS51462"/>
    </source>
</evidence>
<feature type="domain" description="Nudix hydrolase" evidence="1">
    <location>
        <begin position="33"/>
        <end position="163"/>
    </location>
</feature>
<sequence>MKESEVYNFDVFSVHTRTVNTAAGTPAKFHTLKCPNWVNAIVFTSDNLLALVKQYRHGIDDYTIEFPGGLIEQGSLPLDAIKQEVVEETGLISEHWSDICCYRPNAALQDNLCYTFACHSARNVGAHPEVGSELILTDLTAFKQRWRPLLVMHSLMATSMFLSLDYDGDVRLKELLNLFFRDL</sequence>
<dbReference type="CDD" id="cd03424">
    <property type="entry name" value="NUDIX_ADPRase_Nudt5_UGPPase_Nudt14"/>
    <property type="match status" value="1"/>
</dbReference>
<proteinExistence type="predicted"/>
<evidence type="ECO:0000313" key="3">
    <source>
        <dbReference type="Proteomes" id="UP000215884"/>
    </source>
</evidence>
<keyword evidence="3" id="KW-1185">Reference proteome</keyword>
<name>A0A2U8PVM5_9BRAD</name>
<dbReference type="AlphaFoldDB" id="A0A2U8PVM5"/>
<dbReference type="InterPro" id="IPR015797">
    <property type="entry name" value="NUDIX_hydrolase-like_dom_sf"/>
</dbReference>
<reference evidence="2 3" key="1">
    <citation type="journal article" date="2017" name="Syst. Appl. Microbiol.">
        <title>Soybeans inoculated with root zone soils of Canadian native legumes harbour diverse and novel Bradyrhizobium spp. that possess agricultural potential.</title>
        <authorList>
            <person name="Bromfield E.S.P."/>
            <person name="Cloutier S."/>
            <person name="Tambong J.T."/>
            <person name="Tran Thi T.V."/>
        </authorList>
    </citation>
    <scope>NUCLEOTIDE SEQUENCE [LARGE SCALE GENOMIC DNA]</scope>
    <source>
        <strain evidence="2 3">39S1MB</strain>
    </source>
</reference>
<evidence type="ECO:0000313" key="2">
    <source>
        <dbReference type="EMBL" id="AWM01208.1"/>
    </source>
</evidence>
<dbReference type="Proteomes" id="UP000215884">
    <property type="component" value="Chromosome"/>
</dbReference>
<reference evidence="2 3" key="2">
    <citation type="journal article" date="2019" name="Int. J. Syst. Evol. Microbiol.">
        <title>Description and complete genome sequence of Bradyrhizobium amphicarpaeae sp. nov., harbouring photosystem and nitrogen-fixation genes.</title>
        <authorList>
            <person name="Bromfield E.S.P."/>
            <person name="Cloutier S."/>
            <person name="Nguyen H.D.T."/>
        </authorList>
    </citation>
    <scope>NUCLEOTIDE SEQUENCE [LARGE SCALE GENOMIC DNA]</scope>
    <source>
        <strain evidence="2 3">39S1MB</strain>
    </source>
</reference>
<protein>
    <recommendedName>
        <fullName evidence="1">Nudix hydrolase domain-containing protein</fullName>
    </recommendedName>
</protein>
<organism evidence="2 3">
    <name type="scientific">Bradyrhizobium amphicarpaeae</name>
    <dbReference type="NCBI Taxonomy" id="1404768"/>
    <lineage>
        <taxon>Bacteria</taxon>
        <taxon>Pseudomonadati</taxon>
        <taxon>Pseudomonadota</taxon>
        <taxon>Alphaproteobacteria</taxon>
        <taxon>Hyphomicrobiales</taxon>
        <taxon>Nitrobacteraceae</taxon>
        <taxon>Bradyrhizobium</taxon>
    </lineage>
</organism>
<dbReference type="Gene3D" id="3.90.79.10">
    <property type="entry name" value="Nucleoside Triphosphate Pyrophosphohydrolase"/>
    <property type="match status" value="1"/>
</dbReference>
<dbReference type="OrthoDB" id="9806150at2"/>
<dbReference type="PROSITE" id="PS51462">
    <property type="entry name" value="NUDIX"/>
    <property type="match status" value="1"/>
</dbReference>
<dbReference type="RefSeq" id="WP_109862227.1">
    <property type="nucleotide sequence ID" value="NZ_CP029426.2"/>
</dbReference>
<dbReference type="SUPFAM" id="SSF55811">
    <property type="entry name" value="Nudix"/>
    <property type="match status" value="1"/>
</dbReference>
<dbReference type="KEGG" id="brq:CIT40_14970"/>